<feature type="signal peptide" evidence="1">
    <location>
        <begin position="1"/>
        <end position="17"/>
    </location>
</feature>
<organism evidence="2 3">
    <name type="scientific">Saccharothrix tamanrassetensis</name>
    <dbReference type="NCBI Taxonomy" id="1051531"/>
    <lineage>
        <taxon>Bacteria</taxon>
        <taxon>Bacillati</taxon>
        <taxon>Actinomycetota</taxon>
        <taxon>Actinomycetes</taxon>
        <taxon>Pseudonocardiales</taxon>
        <taxon>Pseudonocardiaceae</taxon>
        <taxon>Saccharothrix</taxon>
    </lineage>
</organism>
<gene>
    <name evidence="2" type="ORF">FHS29_006390</name>
</gene>
<dbReference type="AlphaFoldDB" id="A0A841CR48"/>
<comment type="caution">
    <text evidence="2">The sequence shown here is derived from an EMBL/GenBank/DDBJ whole genome shotgun (WGS) entry which is preliminary data.</text>
</comment>
<name>A0A841CR48_9PSEU</name>
<keyword evidence="3" id="KW-1185">Reference proteome</keyword>
<protein>
    <recommendedName>
        <fullName evidence="4">Secreted protein</fullName>
    </recommendedName>
</protein>
<evidence type="ECO:0008006" key="4">
    <source>
        <dbReference type="Google" id="ProtNLM"/>
    </source>
</evidence>
<evidence type="ECO:0000313" key="3">
    <source>
        <dbReference type="Proteomes" id="UP000547510"/>
    </source>
</evidence>
<dbReference type="EMBL" id="JACHJN010000012">
    <property type="protein sequence ID" value="MBB5959769.1"/>
    <property type="molecule type" value="Genomic_DNA"/>
</dbReference>
<dbReference type="RefSeq" id="WP_184696967.1">
    <property type="nucleotide sequence ID" value="NZ_JACHJN010000012.1"/>
</dbReference>
<accession>A0A841CR48</accession>
<feature type="chain" id="PRO_5039357274" description="Secreted protein" evidence="1">
    <location>
        <begin position="18"/>
        <end position="126"/>
    </location>
</feature>
<reference evidence="2 3" key="1">
    <citation type="submission" date="2020-08" db="EMBL/GenBank/DDBJ databases">
        <title>Genomic Encyclopedia of Type Strains, Phase III (KMG-III): the genomes of soil and plant-associated and newly described type strains.</title>
        <authorList>
            <person name="Whitman W."/>
        </authorList>
    </citation>
    <scope>NUCLEOTIDE SEQUENCE [LARGE SCALE GENOMIC DNA]</scope>
    <source>
        <strain evidence="2 3">CECT 8640</strain>
    </source>
</reference>
<keyword evidence="1" id="KW-0732">Signal</keyword>
<evidence type="ECO:0000256" key="1">
    <source>
        <dbReference type="SAM" id="SignalP"/>
    </source>
</evidence>
<dbReference type="Proteomes" id="UP000547510">
    <property type="component" value="Unassembled WGS sequence"/>
</dbReference>
<sequence>MRKTKLFSLLAAASVMAAVSTVGASAAAEPQGGAPGVMAGGQCTGSWVDVHDKVVAKARPDAASPAVFTVYAGETFPCRKLVVGAGYGACGYTGANGWILVQDGILRHNGSAGWSGYIPSVCTSDR</sequence>
<evidence type="ECO:0000313" key="2">
    <source>
        <dbReference type="EMBL" id="MBB5959769.1"/>
    </source>
</evidence>
<proteinExistence type="predicted"/>